<dbReference type="Gene3D" id="3.40.1800.20">
    <property type="match status" value="1"/>
</dbReference>
<evidence type="ECO:0000259" key="9">
    <source>
        <dbReference type="PROSITE" id="PS50157"/>
    </source>
</evidence>
<keyword evidence="11" id="KW-1185">Reference proteome</keyword>
<dbReference type="SUPFAM" id="SSF57667">
    <property type="entry name" value="beta-beta-alpha zinc fingers"/>
    <property type="match status" value="4"/>
</dbReference>
<dbReference type="InterPro" id="IPR012934">
    <property type="entry name" value="Znf_AD"/>
</dbReference>
<reference evidence="10" key="1">
    <citation type="submission" date="2020-05" db="UniProtKB">
        <authorList>
            <consortium name="EnsemblMetazoa"/>
        </authorList>
    </citation>
    <scope>IDENTIFICATION</scope>
    <source>
        <strain evidence="10">USDA</strain>
    </source>
</reference>
<dbReference type="SMART" id="SM00355">
    <property type="entry name" value="ZnF_C2H2"/>
    <property type="match status" value="9"/>
</dbReference>
<dbReference type="KEGG" id="scac:106084025"/>
<evidence type="ECO:0000256" key="7">
    <source>
        <dbReference type="PROSITE-ProRule" id="PRU00042"/>
    </source>
</evidence>
<feature type="domain" description="C2H2-type" evidence="9">
    <location>
        <begin position="516"/>
        <end position="544"/>
    </location>
</feature>
<feature type="domain" description="C2H2-type" evidence="9">
    <location>
        <begin position="339"/>
        <end position="366"/>
    </location>
</feature>
<keyword evidence="2" id="KW-0479">Metal-binding</keyword>
<evidence type="ECO:0000313" key="10">
    <source>
        <dbReference type="EnsemblMetazoa" id="SCAU000237-PA"/>
    </source>
</evidence>
<protein>
    <recommendedName>
        <fullName evidence="9">C2H2-type domain-containing protein</fullName>
    </recommendedName>
</protein>
<dbReference type="Gene3D" id="3.30.160.60">
    <property type="entry name" value="Classic Zinc Finger"/>
    <property type="match status" value="5"/>
</dbReference>
<feature type="domain" description="C2H2-type" evidence="9">
    <location>
        <begin position="310"/>
        <end position="337"/>
    </location>
</feature>
<feature type="region of interest" description="Disordered" evidence="8">
    <location>
        <begin position="141"/>
        <end position="230"/>
    </location>
</feature>
<evidence type="ECO:0000313" key="11">
    <source>
        <dbReference type="Proteomes" id="UP000095300"/>
    </source>
</evidence>
<dbReference type="FunFam" id="3.30.160.60:FF:000145">
    <property type="entry name" value="Zinc finger protein 574"/>
    <property type="match status" value="1"/>
</dbReference>
<proteinExistence type="predicted"/>
<evidence type="ECO:0000256" key="3">
    <source>
        <dbReference type="ARBA" id="ARBA00022737"/>
    </source>
</evidence>
<dbReference type="InterPro" id="IPR036236">
    <property type="entry name" value="Znf_C2H2_sf"/>
</dbReference>
<feature type="domain" description="C2H2-type" evidence="9">
    <location>
        <begin position="369"/>
        <end position="397"/>
    </location>
</feature>
<dbReference type="GO" id="GO:0005634">
    <property type="term" value="C:nucleus"/>
    <property type="evidence" value="ECO:0007669"/>
    <property type="project" value="UniProtKB-SubCell"/>
</dbReference>
<dbReference type="PROSITE" id="PS50157">
    <property type="entry name" value="ZINC_FINGER_C2H2_2"/>
    <property type="match status" value="5"/>
</dbReference>
<keyword evidence="3" id="KW-0677">Repeat</keyword>
<dbReference type="InterPro" id="IPR050888">
    <property type="entry name" value="ZnF_C2H2-type_TF"/>
</dbReference>
<dbReference type="FunFam" id="3.30.160.60:FF:000065">
    <property type="entry name" value="B-cell CLL/lymphoma 6, member B"/>
    <property type="match status" value="1"/>
</dbReference>
<comment type="subcellular location">
    <subcellularLocation>
        <location evidence="1">Nucleus</location>
    </subcellularLocation>
</comment>
<dbReference type="GO" id="GO:0008270">
    <property type="term" value="F:zinc ion binding"/>
    <property type="evidence" value="ECO:0007669"/>
    <property type="project" value="UniProtKB-KW"/>
</dbReference>
<evidence type="ECO:0000256" key="8">
    <source>
        <dbReference type="SAM" id="MobiDB-lite"/>
    </source>
</evidence>
<keyword evidence="5" id="KW-0862">Zinc</keyword>
<keyword evidence="4 7" id="KW-0863">Zinc-finger</keyword>
<dbReference type="InterPro" id="IPR013087">
    <property type="entry name" value="Znf_C2H2_type"/>
</dbReference>
<dbReference type="PROSITE" id="PS00028">
    <property type="entry name" value="ZINC_FINGER_C2H2_1"/>
    <property type="match status" value="7"/>
</dbReference>
<name>A0A1I8NM74_STOCA</name>
<feature type="compositionally biased region" description="Polar residues" evidence="8">
    <location>
        <begin position="189"/>
        <end position="199"/>
    </location>
</feature>
<dbReference type="Pfam" id="PF07776">
    <property type="entry name" value="zf-AD"/>
    <property type="match status" value="1"/>
</dbReference>
<sequence length="574" mass="66154">MMDMCLLCLETSSEKYLTASSLRWQEEQIESLIQKHLWALSSIEPESWLCTSCWKSIEDFHSFYVRIEKVHSCFASILKTEVLENSEDKDSIVVSNNFQTENIVEISNKDQEMSPSETCSEPLAIKSESINEEEIVPVNELSDKGILSPDPLERPLTSRNRGRSKAVKSSKLNPARCREILAKVDNSPEENSQTTNNPTDIVDHTDSSDTYSENESDNEEKLEATDSWKPRPNPYYKRKAKRIEIDEFLSKHYKITCALCQLSMTTFCELRKHFTKQHNEPGYAVCCNRKFVKCSLLVDHIHCHLDPEYFKCKHCGKIMSDRRCLKLHVNTHGIQDKIYVCDICSKAFSRKTGLKNHKLIHLSDEEKKFACEHCGKPFGNENLLANHVRVVHLNKYALVCDICGEKMRGKDVFERHILKHKGVPLPTISCDVCGLKVTNQRGLKRHKESQHPEGGRQQYPCHLCSQVSPTHKAHKKHVKDKHELGYDFKCTMCEKAYKRSSTLKEHMATHTGTILYTCSYCPKTFNSNANMHSHRKKAHPKEWEEECRAKYSGNLPPKYKLKCTTTTTDDSKWF</sequence>
<evidence type="ECO:0000256" key="2">
    <source>
        <dbReference type="ARBA" id="ARBA00022723"/>
    </source>
</evidence>
<evidence type="ECO:0000256" key="5">
    <source>
        <dbReference type="ARBA" id="ARBA00022833"/>
    </source>
</evidence>
<dbReference type="SMART" id="SM00868">
    <property type="entry name" value="zf-AD"/>
    <property type="match status" value="1"/>
</dbReference>
<dbReference type="PANTHER" id="PTHR24406">
    <property type="entry name" value="TRANSCRIPTIONAL REPRESSOR CTCFL-RELATED"/>
    <property type="match status" value="1"/>
</dbReference>
<dbReference type="STRING" id="35570.A0A1I8NM74"/>
<evidence type="ECO:0000256" key="6">
    <source>
        <dbReference type="ARBA" id="ARBA00023242"/>
    </source>
</evidence>
<evidence type="ECO:0000256" key="4">
    <source>
        <dbReference type="ARBA" id="ARBA00022771"/>
    </source>
</evidence>
<feature type="compositionally biased region" description="Basic and acidic residues" evidence="8">
    <location>
        <begin position="219"/>
        <end position="229"/>
    </location>
</feature>
<dbReference type="Proteomes" id="UP000095300">
    <property type="component" value="Unassembled WGS sequence"/>
</dbReference>
<keyword evidence="6" id="KW-0539">Nucleus</keyword>
<organism evidence="10 11">
    <name type="scientific">Stomoxys calcitrans</name>
    <name type="common">Stable fly</name>
    <name type="synonym">Conops calcitrans</name>
    <dbReference type="NCBI Taxonomy" id="35570"/>
    <lineage>
        <taxon>Eukaryota</taxon>
        <taxon>Metazoa</taxon>
        <taxon>Ecdysozoa</taxon>
        <taxon>Arthropoda</taxon>
        <taxon>Hexapoda</taxon>
        <taxon>Insecta</taxon>
        <taxon>Pterygota</taxon>
        <taxon>Neoptera</taxon>
        <taxon>Endopterygota</taxon>
        <taxon>Diptera</taxon>
        <taxon>Brachycera</taxon>
        <taxon>Muscomorpha</taxon>
        <taxon>Muscoidea</taxon>
        <taxon>Muscidae</taxon>
        <taxon>Stomoxys</taxon>
    </lineage>
</organism>
<accession>A0A1I8NM74</accession>
<gene>
    <name evidence="10" type="primary">106084025</name>
</gene>
<dbReference type="AlphaFoldDB" id="A0A1I8NM74"/>
<dbReference type="OrthoDB" id="3565419at2759"/>
<dbReference type="Pfam" id="PF00096">
    <property type="entry name" value="zf-C2H2"/>
    <property type="match status" value="4"/>
</dbReference>
<dbReference type="VEuPathDB" id="VectorBase:SCAU000237"/>
<dbReference type="EnsemblMetazoa" id="SCAU000237-RA">
    <property type="protein sequence ID" value="SCAU000237-PA"/>
    <property type="gene ID" value="SCAU000237"/>
</dbReference>
<feature type="domain" description="C2H2-type" evidence="9">
    <location>
        <begin position="488"/>
        <end position="512"/>
    </location>
</feature>
<evidence type="ECO:0000256" key="1">
    <source>
        <dbReference type="ARBA" id="ARBA00004123"/>
    </source>
</evidence>